<dbReference type="Proteomes" id="UP000034190">
    <property type="component" value="Unassembled WGS sequence"/>
</dbReference>
<feature type="region of interest" description="Disordered" evidence="5">
    <location>
        <begin position="132"/>
        <end position="158"/>
    </location>
</feature>
<keyword evidence="4" id="KW-0862">Zinc</keyword>
<evidence type="ECO:0000256" key="3">
    <source>
        <dbReference type="ARBA" id="ARBA00022723"/>
    </source>
</evidence>
<proteinExistence type="predicted"/>
<evidence type="ECO:0000256" key="4">
    <source>
        <dbReference type="ARBA" id="ARBA00022833"/>
    </source>
</evidence>
<evidence type="ECO:0000313" key="7">
    <source>
        <dbReference type="EMBL" id="KKR91440.1"/>
    </source>
</evidence>
<dbReference type="GO" id="GO:0005524">
    <property type="term" value="F:ATP binding"/>
    <property type="evidence" value="ECO:0007669"/>
    <property type="project" value="InterPro"/>
</dbReference>
<evidence type="ECO:0000256" key="1">
    <source>
        <dbReference type="ARBA" id="ARBA00001947"/>
    </source>
</evidence>
<dbReference type="PANTHER" id="PTHR30612">
    <property type="entry name" value="SECA INNER MEMBRANE COMPONENT OF SEC PROTEIN SECRETION SYSTEM"/>
    <property type="match status" value="1"/>
</dbReference>
<dbReference type="SUPFAM" id="SSF81886">
    <property type="entry name" value="Helical scaffold and wing domains of SecA"/>
    <property type="match status" value="1"/>
</dbReference>
<accession>A0A0G0X425</accession>
<evidence type="ECO:0000256" key="5">
    <source>
        <dbReference type="SAM" id="MobiDB-lite"/>
    </source>
</evidence>
<dbReference type="PANTHER" id="PTHR30612:SF0">
    <property type="entry name" value="CHLOROPLAST PROTEIN-TRANSPORTING ATPASE"/>
    <property type="match status" value="1"/>
</dbReference>
<organism evidence="7 8">
    <name type="scientific">Candidatus Falkowbacteria bacterium GW2011_GWA2_41_14</name>
    <dbReference type="NCBI Taxonomy" id="1618635"/>
    <lineage>
        <taxon>Bacteria</taxon>
        <taxon>Candidatus Falkowiibacteriota</taxon>
    </lineage>
</organism>
<comment type="caution">
    <text evidence="7">The sequence shown here is derived from an EMBL/GenBank/DDBJ whole genome shotgun (WGS) entry which is preliminary data.</text>
</comment>
<dbReference type="Pfam" id="PF07516">
    <property type="entry name" value="SecA_SW"/>
    <property type="match status" value="1"/>
</dbReference>
<dbReference type="GO" id="GO:0006605">
    <property type="term" value="P:protein targeting"/>
    <property type="evidence" value="ECO:0007669"/>
    <property type="project" value="InterPro"/>
</dbReference>
<dbReference type="PATRIC" id="fig|1618635.3.peg.398"/>
<dbReference type="InterPro" id="IPR004027">
    <property type="entry name" value="SEC_C_motif"/>
</dbReference>
<reference evidence="7 8" key="1">
    <citation type="journal article" date="2015" name="Nature">
        <title>rRNA introns, odd ribosomes, and small enigmatic genomes across a large radiation of phyla.</title>
        <authorList>
            <person name="Brown C.T."/>
            <person name="Hug L.A."/>
            <person name="Thomas B.C."/>
            <person name="Sharon I."/>
            <person name="Castelle C.J."/>
            <person name="Singh A."/>
            <person name="Wilkins M.J."/>
            <person name="Williams K.H."/>
            <person name="Banfield J.F."/>
        </authorList>
    </citation>
    <scope>NUCLEOTIDE SEQUENCE [LARGE SCALE GENOMIC DNA]</scope>
</reference>
<dbReference type="InterPro" id="IPR036266">
    <property type="entry name" value="SecA_Wing/Scaffold_sf"/>
</dbReference>
<keyword evidence="3" id="KW-0479">Metal-binding</keyword>
<dbReference type="InterPro" id="IPR000185">
    <property type="entry name" value="SecA"/>
</dbReference>
<keyword evidence="2" id="KW-0963">Cytoplasm</keyword>
<evidence type="ECO:0000259" key="6">
    <source>
        <dbReference type="Pfam" id="PF07516"/>
    </source>
</evidence>
<dbReference type="EMBL" id="LCAP01000006">
    <property type="protein sequence ID" value="KKR91440.1"/>
    <property type="molecule type" value="Genomic_DNA"/>
</dbReference>
<evidence type="ECO:0000313" key="8">
    <source>
        <dbReference type="Proteomes" id="UP000034190"/>
    </source>
</evidence>
<dbReference type="Gene3D" id="1.10.3060.10">
    <property type="entry name" value="Helical scaffold and wing domains of SecA"/>
    <property type="match status" value="1"/>
</dbReference>
<dbReference type="Pfam" id="PF02810">
    <property type="entry name" value="SEC-C"/>
    <property type="match status" value="1"/>
</dbReference>
<gene>
    <name evidence="7" type="ORF">UU43_C0006G0017</name>
</gene>
<dbReference type="GO" id="GO:0006886">
    <property type="term" value="P:intracellular protein transport"/>
    <property type="evidence" value="ECO:0007669"/>
    <property type="project" value="InterPro"/>
</dbReference>
<evidence type="ECO:0000256" key="2">
    <source>
        <dbReference type="ARBA" id="ARBA00022490"/>
    </source>
</evidence>
<dbReference type="GO" id="GO:0017038">
    <property type="term" value="P:protein import"/>
    <property type="evidence" value="ECO:0007669"/>
    <property type="project" value="InterPro"/>
</dbReference>
<comment type="cofactor">
    <cofactor evidence="1">
        <name>Zn(2+)</name>
        <dbReference type="ChEBI" id="CHEBI:29105"/>
    </cofactor>
</comment>
<dbReference type="GO" id="GO:0046872">
    <property type="term" value="F:metal ion binding"/>
    <property type="evidence" value="ECO:0007669"/>
    <property type="project" value="UniProtKB-KW"/>
</dbReference>
<feature type="domain" description="SecA Wing/Scaffold" evidence="6">
    <location>
        <begin position="16"/>
        <end position="100"/>
    </location>
</feature>
<protein>
    <submittedName>
        <fullName evidence="7">Protein translocase subunit SecA</fullName>
    </submittedName>
</protein>
<dbReference type="AlphaFoldDB" id="A0A0G0X425"/>
<sequence>MGETKDLFVNEPEKFEALEKRRAELGDDKFFHSQRMLILQVVDMFWVEHLEAMDYMRSSVRLRAYGQKDPLVEYKNEGLKLFRNMQASMNNAITEMALKVGGETAEPKKEPVLEIHNSGPMIGNVSASLVSSSAKKEAGRNDPCPCGSGKKYKKCHGK</sequence>
<name>A0A0G0X425_9BACT</name>
<dbReference type="GO" id="GO:0016020">
    <property type="term" value="C:membrane"/>
    <property type="evidence" value="ECO:0007669"/>
    <property type="project" value="InterPro"/>
</dbReference>
<dbReference type="InterPro" id="IPR011116">
    <property type="entry name" value="SecA_Wing/Scaffold"/>
</dbReference>